<accession>A0A6C0GJH6</accession>
<organism evidence="4 5">
    <name type="scientific">Rhodocytophaga rosea</name>
    <dbReference type="NCBI Taxonomy" id="2704465"/>
    <lineage>
        <taxon>Bacteria</taxon>
        <taxon>Pseudomonadati</taxon>
        <taxon>Bacteroidota</taxon>
        <taxon>Cytophagia</taxon>
        <taxon>Cytophagales</taxon>
        <taxon>Rhodocytophagaceae</taxon>
        <taxon>Rhodocytophaga</taxon>
    </lineage>
</organism>
<dbReference type="RefSeq" id="WP_162443985.1">
    <property type="nucleotide sequence ID" value="NZ_CP048222.1"/>
</dbReference>
<keyword evidence="2 3" id="KW-0479">Metal-binding</keyword>
<proteinExistence type="inferred from homology"/>
<name>A0A6C0GJH6_9BACT</name>
<evidence type="ECO:0000313" key="4">
    <source>
        <dbReference type="EMBL" id="QHT67964.1"/>
    </source>
</evidence>
<comment type="similarity">
    <text evidence="1">Belongs to the DinB family.</text>
</comment>
<dbReference type="KEGG" id="rhoz:GXP67_15605"/>
<sequence length="147" mass="17225">MFLYTDWANFTILDMLEQSQISDEYIIKLMSHIVNAQFVWLDRVIKQQHNFKVWGVLTYPEIRTALLENQALWMTYLNESEPEHLSTIISYTNQSGSPFESVSSDIITQVINHSTYHRAQIAKALRELGFTPPNTDFIMYCRLQENS</sequence>
<evidence type="ECO:0000256" key="2">
    <source>
        <dbReference type="ARBA" id="ARBA00022723"/>
    </source>
</evidence>
<reference evidence="4 5" key="1">
    <citation type="submission" date="2020-01" db="EMBL/GenBank/DDBJ databases">
        <authorList>
            <person name="Kim M.K."/>
        </authorList>
    </citation>
    <scope>NUCLEOTIDE SEQUENCE [LARGE SCALE GENOMIC DNA]</scope>
    <source>
        <strain evidence="4 5">172606-1</strain>
    </source>
</reference>
<feature type="binding site" evidence="3">
    <location>
        <position position="113"/>
    </location>
    <ligand>
        <name>a divalent metal cation</name>
        <dbReference type="ChEBI" id="CHEBI:60240"/>
    </ligand>
</feature>
<dbReference type="PANTHER" id="PTHR37302">
    <property type="entry name" value="SLR1116 PROTEIN"/>
    <property type="match status" value="1"/>
</dbReference>
<dbReference type="Pfam" id="PF05163">
    <property type="entry name" value="DinB"/>
    <property type="match status" value="1"/>
</dbReference>
<dbReference type="PANTHER" id="PTHR37302:SF3">
    <property type="entry name" value="DAMAGE-INDUCIBLE PROTEIN DINB"/>
    <property type="match status" value="1"/>
</dbReference>
<dbReference type="InterPro" id="IPR034660">
    <property type="entry name" value="DinB/YfiT-like"/>
</dbReference>
<keyword evidence="5" id="KW-1185">Reference proteome</keyword>
<dbReference type="EMBL" id="CP048222">
    <property type="protein sequence ID" value="QHT67964.1"/>
    <property type="molecule type" value="Genomic_DNA"/>
</dbReference>
<protein>
    <recommendedName>
        <fullName evidence="6">Damage-inducible protein DinB</fullName>
    </recommendedName>
</protein>
<dbReference type="InterPro" id="IPR007837">
    <property type="entry name" value="DinB"/>
</dbReference>
<evidence type="ECO:0000256" key="1">
    <source>
        <dbReference type="ARBA" id="ARBA00008635"/>
    </source>
</evidence>
<feature type="binding site" evidence="3">
    <location>
        <position position="117"/>
    </location>
    <ligand>
        <name>a divalent metal cation</name>
        <dbReference type="ChEBI" id="CHEBI:60240"/>
    </ligand>
</feature>
<evidence type="ECO:0000313" key="5">
    <source>
        <dbReference type="Proteomes" id="UP000480178"/>
    </source>
</evidence>
<dbReference type="Gene3D" id="1.20.120.450">
    <property type="entry name" value="dinb family like domain"/>
    <property type="match status" value="1"/>
</dbReference>
<dbReference type="Proteomes" id="UP000480178">
    <property type="component" value="Chromosome"/>
</dbReference>
<dbReference type="SUPFAM" id="SSF109854">
    <property type="entry name" value="DinB/YfiT-like putative metalloenzymes"/>
    <property type="match status" value="1"/>
</dbReference>
<dbReference type="AlphaFoldDB" id="A0A6C0GJH6"/>
<gene>
    <name evidence="4" type="ORF">GXP67_15605</name>
</gene>
<evidence type="ECO:0000256" key="3">
    <source>
        <dbReference type="PIRSR" id="PIRSR607837-1"/>
    </source>
</evidence>
<dbReference type="GO" id="GO:0046872">
    <property type="term" value="F:metal ion binding"/>
    <property type="evidence" value="ECO:0007669"/>
    <property type="project" value="UniProtKB-KW"/>
</dbReference>
<evidence type="ECO:0008006" key="6">
    <source>
        <dbReference type="Google" id="ProtNLM"/>
    </source>
</evidence>
<feature type="binding site" evidence="3">
    <location>
        <position position="32"/>
    </location>
    <ligand>
        <name>a divalent metal cation</name>
        <dbReference type="ChEBI" id="CHEBI:60240"/>
    </ligand>
</feature>